<dbReference type="SUPFAM" id="SSF53649">
    <property type="entry name" value="Alkaline phosphatase-like"/>
    <property type="match status" value="1"/>
</dbReference>
<comment type="caution">
    <text evidence="4">The sequence shown here is derived from an EMBL/GenBank/DDBJ whole genome shotgun (WGS) entry which is preliminary data.</text>
</comment>
<evidence type="ECO:0000256" key="2">
    <source>
        <dbReference type="ARBA" id="ARBA00022801"/>
    </source>
</evidence>
<gene>
    <name evidence="4" type="ORF">AFM12_12170</name>
</gene>
<dbReference type="InterPro" id="IPR017850">
    <property type="entry name" value="Alkaline_phosphatase_core_sf"/>
</dbReference>
<dbReference type="PANTHER" id="PTHR43751">
    <property type="entry name" value="SULFATASE"/>
    <property type="match status" value="1"/>
</dbReference>
<proteinExistence type="inferred from homology"/>
<keyword evidence="5" id="KW-1185">Reference proteome</keyword>
<dbReference type="Gene3D" id="3.30.1120.10">
    <property type="match status" value="1"/>
</dbReference>
<comment type="similarity">
    <text evidence="1">Belongs to the sulfatase family.</text>
</comment>
<dbReference type="Proteomes" id="UP000050454">
    <property type="component" value="Unassembled WGS sequence"/>
</dbReference>
<dbReference type="PATRIC" id="fig|1605367.3.peg.3838"/>
<organism evidence="4 5">
    <name type="scientific">Jiulongibacter sediminis</name>
    <dbReference type="NCBI Taxonomy" id="1605367"/>
    <lineage>
        <taxon>Bacteria</taxon>
        <taxon>Pseudomonadati</taxon>
        <taxon>Bacteroidota</taxon>
        <taxon>Cytophagia</taxon>
        <taxon>Cytophagales</taxon>
        <taxon>Leadbetterellaceae</taxon>
        <taxon>Jiulongibacter</taxon>
    </lineage>
</organism>
<reference evidence="4 5" key="1">
    <citation type="submission" date="2015-07" db="EMBL/GenBank/DDBJ databases">
        <title>The draft genome sequence of Leadbetterella sp. JN14-9.</title>
        <authorList>
            <person name="Liu Y."/>
            <person name="Du J."/>
            <person name="Shao Z."/>
        </authorList>
    </citation>
    <scope>NUCLEOTIDE SEQUENCE [LARGE SCALE GENOMIC DNA]</scope>
    <source>
        <strain evidence="4 5">JN14-9</strain>
    </source>
</reference>
<dbReference type="PANTHER" id="PTHR43751:SF7">
    <property type="entry name" value="ARYLSULPHATASE A"/>
    <property type="match status" value="1"/>
</dbReference>
<dbReference type="InterPro" id="IPR024607">
    <property type="entry name" value="Sulfatase_CS"/>
</dbReference>
<dbReference type="PROSITE" id="PS51257">
    <property type="entry name" value="PROKAR_LIPOPROTEIN"/>
    <property type="match status" value="1"/>
</dbReference>
<dbReference type="Gene3D" id="3.40.720.10">
    <property type="entry name" value="Alkaline Phosphatase, subunit A"/>
    <property type="match status" value="1"/>
</dbReference>
<dbReference type="RefSeq" id="WP_055148577.1">
    <property type="nucleotide sequence ID" value="NZ_JXSZ01000009.1"/>
</dbReference>
<keyword evidence="2" id="KW-0378">Hydrolase</keyword>
<evidence type="ECO:0000256" key="1">
    <source>
        <dbReference type="ARBA" id="ARBA00008779"/>
    </source>
</evidence>
<dbReference type="EMBL" id="LGTQ01000009">
    <property type="protein sequence ID" value="KPM47969.1"/>
    <property type="molecule type" value="Genomic_DNA"/>
</dbReference>
<dbReference type="STRING" id="1605367.AFM12_12170"/>
<dbReference type="GO" id="GO:0016787">
    <property type="term" value="F:hydrolase activity"/>
    <property type="evidence" value="ECO:0007669"/>
    <property type="project" value="UniProtKB-KW"/>
</dbReference>
<evidence type="ECO:0000313" key="5">
    <source>
        <dbReference type="Proteomes" id="UP000050454"/>
    </source>
</evidence>
<evidence type="ECO:0000313" key="4">
    <source>
        <dbReference type="EMBL" id="KPM47969.1"/>
    </source>
</evidence>
<protein>
    <submittedName>
        <fullName evidence="4">Arylsulfatase</fullName>
    </submittedName>
</protein>
<accession>A0A0P7BSQ5</accession>
<dbReference type="PROSITE" id="PS00149">
    <property type="entry name" value="SULFATASE_2"/>
    <property type="match status" value="1"/>
</dbReference>
<feature type="domain" description="Sulfatase N-terminal" evidence="3">
    <location>
        <begin position="26"/>
        <end position="373"/>
    </location>
</feature>
<dbReference type="AlphaFoldDB" id="A0A0P7BSQ5"/>
<dbReference type="InterPro" id="IPR000917">
    <property type="entry name" value="Sulfatase_N"/>
</dbReference>
<evidence type="ECO:0000259" key="3">
    <source>
        <dbReference type="Pfam" id="PF00884"/>
    </source>
</evidence>
<dbReference type="Pfam" id="PF00884">
    <property type="entry name" value="Sulfatase"/>
    <property type="match status" value="1"/>
</dbReference>
<dbReference type="OrthoDB" id="9764377at2"/>
<dbReference type="InterPro" id="IPR052701">
    <property type="entry name" value="GAG_Ulvan_Degrading_Sulfatases"/>
</dbReference>
<dbReference type="PROSITE" id="PS00523">
    <property type="entry name" value="SULFATASE_1"/>
    <property type="match status" value="1"/>
</dbReference>
<sequence>MKKALGFLCLVSLFISCSKEEKTQTPNVIIIYADDLGYGDVSAYESGTLHTPNIDRLAAGGIKFTQAYATSATCTPSRFSLLTGIYPWRNERARVLAGDAPLLIHPDTTTIADIFSSAGYSTAVIGKWHLGFDYSYIMAATNDRVPTVYVKNKMVENLSPDDPLYVNYQENFEGEPTAISNPELMTKIKWQHGHNMSVHNGIPRIGFMKGGKSALWTDETMYEIFLNEVYSFIDANRQKPFFLYYGLHEPHVPRVPNEKFVGKSGMGPRGDAILEADYCVGQLLDKLGKDGLLENTLIIFSSDNGPVLNDGYYDDAVEKLGDHTPRGPLRGGKYSLFEAGTRVPFITYWKGKINPGTSDEMISQLDIAASMKSLISSGESHYDGQNFLNMLLGKEQKGREELVIQAMGRTALRWKNWAYLPANQGPAVVQHVNNETGFSMEEQLYDLSRDLGQNQNLAETESEMLEKLRNRYLELTKR</sequence>
<name>A0A0P7BSQ5_9BACT</name>